<feature type="transmembrane region" description="Helical" evidence="1">
    <location>
        <begin position="62"/>
        <end position="78"/>
    </location>
</feature>
<gene>
    <name evidence="2" type="ORF">RUMHYD_03177</name>
</gene>
<organism evidence="2 3">
    <name type="scientific">Blautia hydrogenotrophica (strain DSM 10507 / JCM 14656 / S5a33)</name>
    <name type="common">Ruminococcus hydrogenotrophicus</name>
    <dbReference type="NCBI Taxonomy" id="476272"/>
    <lineage>
        <taxon>Bacteria</taxon>
        <taxon>Bacillati</taxon>
        <taxon>Bacillota</taxon>
        <taxon>Clostridia</taxon>
        <taxon>Lachnospirales</taxon>
        <taxon>Lachnospiraceae</taxon>
        <taxon>Blautia</taxon>
    </lineage>
</organism>
<keyword evidence="3" id="KW-1185">Reference proteome</keyword>
<keyword evidence="1" id="KW-0472">Membrane</keyword>
<dbReference type="EMBL" id="ACBZ01000172">
    <property type="protein sequence ID" value="EEG47893.1"/>
    <property type="molecule type" value="Genomic_DNA"/>
</dbReference>
<feature type="transmembrane region" description="Helical" evidence="1">
    <location>
        <begin position="39"/>
        <end position="56"/>
    </location>
</feature>
<dbReference type="InterPro" id="IPR008407">
    <property type="entry name" value="Brnchd-chn_aa_trnsp_AzlD"/>
</dbReference>
<comment type="caution">
    <text evidence="2">The sequence shown here is derived from an EMBL/GenBank/DDBJ whole genome shotgun (WGS) entry which is preliminary data.</text>
</comment>
<evidence type="ECO:0000313" key="3">
    <source>
        <dbReference type="Proteomes" id="UP000003100"/>
    </source>
</evidence>
<dbReference type="GeneID" id="86822973"/>
<accession>C0CQL4</accession>
<sequence>MENNIYLMIFVMAGVTYLIRMLPLALVKKEITSPFIRSFLFYVPYACLAAMTFPAILSATSSIWSAFVGFAVALAAAYREKSLLTVAACACVAVFITERVIGLFG</sequence>
<dbReference type="PATRIC" id="fig|476272.21.peg.1300"/>
<feature type="transmembrane region" description="Helical" evidence="1">
    <location>
        <begin position="83"/>
        <end position="104"/>
    </location>
</feature>
<dbReference type="Pfam" id="PF05437">
    <property type="entry name" value="AzlD"/>
    <property type="match status" value="1"/>
</dbReference>
<dbReference type="eggNOG" id="COG4392">
    <property type="taxonomic scope" value="Bacteria"/>
</dbReference>
<dbReference type="Proteomes" id="UP000003100">
    <property type="component" value="Unassembled WGS sequence"/>
</dbReference>
<name>C0CQL4_BLAHS</name>
<reference evidence="2 3" key="2">
    <citation type="submission" date="2009-02" db="EMBL/GenBank/DDBJ databases">
        <title>Draft genome sequence of Blautia hydrogenotrophica DSM 10507 (Ruminococcus hydrogenotrophicus DSM 10507).</title>
        <authorList>
            <person name="Sudarsanam P."/>
            <person name="Ley R."/>
            <person name="Guruge J."/>
            <person name="Turnbaugh P.J."/>
            <person name="Mahowald M."/>
            <person name="Liep D."/>
            <person name="Gordon J."/>
        </authorList>
    </citation>
    <scope>NUCLEOTIDE SEQUENCE [LARGE SCALE GENOMIC DNA]</scope>
    <source>
        <strain evidence="3">DSM 10507 / JCM 14656 / S5a33</strain>
    </source>
</reference>
<dbReference type="HOGENOM" id="CLU_157896_2_1_9"/>
<protein>
    <recommendedName>
        <fullName evidence="4">Branched-chain amino acid transport protein (AzlD)</fullName>
    </recommendedName>
</protein>
<reference evidence="2 3" key="1">
    <citation type="submission" date="2009-01" db="EMBL/GenBank/DDBJ databases">
        <authorList>
            <person name="Fulton L."/>
            <person name="Clifton S."/>
            <person name="Fulton B."/>
            <person name="Xu J."/>
            <person name="Minx P."/>
            <person name="Pepin K.H."/>
            <person name="Johnson M."/>
            <person name="Bhonagiri V."/>
            <person name="Nash W.E."/>
            <person name="Mardis E.R."/>
            <person name="Wilson R.K."/>
        </authorList>
    </citation>
    <scope>NUCLEOTIDE SEQUENCE [LARGE SCALE GENOMIC DNA]</scope>
    <source>
        <strain evidence="3">DSM 10507 / JCM 14656 / S5a33</strain>
    </source>
</reference>
<evidence type="ECO:0008006" key="4">
    <source>
        <dbReference type="Google" id="ProtNLM"/>
    </source>
</evidence>
<evidence type="ECO:0000313" key="2">
    <source>
        <dbReference type="EMBL" id="EEG47893.1"/>
    </source>
</evidence>
<dbReference type="RefSeq" id="WP_005951150.1">
    <property type="nucleotide sequence ID" value="NZ_CP136423.1"/>
</dbReference>
<proteinExistence type="predicted"/>
<feature type="transmembrane region" description="Helical" evidence="1">
    <location>
        <begin position="6"/>
        <end position="27"/>
    </location>
</feature>
<keyword evidence="1" id="KW-1133">Transmembrane helix</keyword>
<dbReference type="AlphaFoldDB" id="C0CQL4"/>
<keyword evidence="1" id="KW-0812">Transmembrane</keyword>
<evidence type="ECO:0000256" key="1">
    <source>
        <dbReference type="SAM" id="Phobius"/>
    </source>
</evidence>